<feature type="signal peptide" evidence="1">
    <location>
        <begin position="1"/>
        <end position="38"/>
    </location>
</feature>
<dbReference type="Pfam" id="PF07969">
    <property type="entry name" value="Amidohydro_3"/>
    <property type="match status" value="1"/>
</dbReference>
<feature type="chain" id="PRO_5031563708" evidence="1">
    <location>
        <begin position="39"/>
        <end position="576"/>
    </location>
</feature>
<accession>A0A7W7N238</accession>
<dbReference type="Proteomes" id="UP000539957">
    <property type="component" value="Unassembled WGS sequence"/>
</dbReference>
<dbReference type="RefSeq" id="WP_184267004.1">
    <property type="nucleotide sequence ID" value="NZ_JACHKY010000001.1"/>
</dbReference>
<dbReference type="InterPro" id="IPR032466">
    <property type="entry name" value="Metal_Hydrolase"/>
</dbReference>
<dbReference type="SUPFAM" id="SSF51556">
    <property type="entry name" value="Metallo-dependent hydrolases"/>
    <property type="match status" value="1"/>
</dbReference>
<dbReference type="EMBL" id="JACHKY010000001">
    <property type="protein sequence ID" value="MBB4796940.1"/>
    <property type="molecule type" value="Genomic_DNA"/>
</dbReference>
<feature type="domain" description="Amidohydrolase 3" evidence="2">
    <location>
        <begin position="96"/>
        <end position="574"/>
    </location>
</feature>
<protein>
    <submittedName>
        <fullName evidence="3">Putative amidohydrolase YtcJ</fullName>
    </submittedName>
</protein>
<dbReference type="InterPro" id="IPR033932">
    <property type="entry name" value="YtcJ-like"/>
</dbReference>
<dbReference type="PANTHER" id="PTHR22642">
    <property type="entry name" value="IMIDAZOLONEPROPIONASE"/>
    <property type="match status" value="1"/>
</dbReference>
<dbReference type="Gene3D" id="3.10.310.70">
    <property type="match status" value="1"/>
</dbReference>
<reference evidence="3 4" key="1">
    <citation type="submission" date="2020-08" db="EMBL/GenBank/DDBJ databases">
        <title>Functional genomics of gut bacteria from endangered species of beetles.</title>
        <authorList>
            <person name="Carlos-Shanley C."/>
        </authorList>
    </citation>
    <scope>NUCLEOTIDE SEQUENCE [LARGE SCALE GENOMIC DNA]</scope>
    <source>
        <strain evidence="3 4">S00123</strain>
    </source>
</reference>
<evidence type="ECO:0000256" key="1">
    <source>
        <dbReference type="SAM" id="SignalP"/>
    </source>
</evidence>
<evidence type="ECO:0000259" key="2">
    <source>
        <dbReference type="Pfam" id="PF07969"/>
    </source>
</evidence>
<comment type="caution">
    <text evidence="3">The sequence shown here is derived from an EMBL/GenBank/DDBJ whole genome shotgun (WGS) entry which is preliminary data.</text>
</comment>
<sequence>MCYACNSGLATLTSLMASRRSVLAGGAAAFALPSLARAAPQNPRQRGAEVLFLGGPIITMDPARPRAEAVAVADGKILAVGALSDLEGLRTPYTKLVNLEGGALLPGLNDPHMHTVFVAFEDWIDVGPFASKDMTEVIAKLSEAAAKAGPNQWVRGWQLDPSITPGATTIDLALLDRIAPNNPLFLLESNGHIGYANSKALEISGVTRDTPDPPQARYIRDANGDLTGRLEEAASMAAFIMKMPMPDAQQTRAAIGRLFQKAASRGCTGLFDCSIGAQGMGDLDILREVMGEDPPVRYGGTLVSTNMKLWKEAGLKPGMGDDRFRISAIKAWSDGSNQGRSGYLREPYLNSDSRGSLNYTLEQLTEVIRESHEDGWQVCVHANGDAGIDTTLDAYEAVLKDLPGPDHRHRIEHCTLLHDDQIARMKGLGLSPSFLIGHVYYWGRAFRDDILGPARADRLDPCASALRGGLRPTLHSDWNVTEIEPLRMVENAVTRIMRDGGEVLNPAERVPVETALRMVTADAAWQCKRDFTGVLAPGKAADMVILAQDPTQIDPTRIRHIPVRETWLDGQRRYEA</sequence>
<dbReference type="PANTHER" id="PTHR22642:SF2">
    <property type="entry name" value="PROTEIN LONG AFTER FAR-RED 3"/>
    <property type="match status" value="1"/>
</dbReference>
<proteinExistence type="predicted"/>
<organism evidence="3 4">
    <name type="scientific">Brevundimonas bullata</name>
    <dbReference type="NCBI Taxonomy" id="13160"/>
    <lineage>
        <taxon>Bacteria</taxon>
        <taxon>Pseudomonadati</taxon>
        <taxon>Pseudomonadota</taxon>
        <taxon>Alphaproteobacteria</taxon>
        <taxon>Caulobacterales</taxon>
        <taxon>Caulobacteraceae</taxon>
        <taxon>Brevundimonas</taxon>
    </lineage>
</organism>
<dbReference type="AlphaFoldDB" id="A0A7W7N238"/>
<dbReference type="CDD" id="cd01300">
    <property type="entry name" value="YtcJ_like"/>
    <property type="match status" value="1"/>
</dbReference>
<dbReference type="InterPro" id="IPR013108">
    <property type="entry name" value="Amidohydro_3"/>
</dbReference>
<dbReference type="InterPro" id="IPR011059">
    <property type="entry name" value="Metal-dep_hydrolase_composite"/>
</dbReference>
<keyword evidence="3" id="KW-0378">Hydrolase</keyword>
<dbReference type="Gene3D" id="3.20.20.140">
    <property type="entry name" value="Metal-dependent hydrolases"/>
    <property type="match status" value="1"/>
</dbReference>
<evidence type="ECO:0000313" key="3">
    <source>
        <dbReference type="EMBL" id="MBB4796940.1"/>
    </source>
</evidence>
<name>A0A7W7N238_9CAUL</name>
<dbReference type="Gene3D" id="2.30.40.10">
    <property type="entry name" value="Urease, subunit C, domain 1"/>
    <property type="match status" value="1"/>
</dbReference>
<dbReference type="GO" id="GO:0016810">
    <property type="term" value="F:hydrolase activity, acting on carbon-nitrogen (but not peptide) bonds"/>
    <property type="evidence" value="ECO:0007669"/>
    <property type="project" value="InterPro"/>
</dbReference>
<dbReference type="SUPFAM" id="SSF51338">
    <property type="entry name" value="Composite domain of metallo-dependent hydrolases"/>
    <property type="match status" value="1"/>
</dbReference>
<gene>
    <name evidence="3" type="ORF">HNP32_000654</name>
</gene>
<keyword evidence="4" id="KW-1185">Reference proteome</keyword>
<keyword evidence="1" id="KW-0732">Signal</keyword>
<evidence type="ECO:0000313" key="4">
    <source>
        <dbReference type="Proteomes" id="UP000539957"/>
    </source>
</evidence>